<evidence type="ECO:0000256" key="2">
    <source>
        <dbReference type="SAM" id="Phobius"/>
    </source>
</evidence>
<accession>A0ABQ4XHS1</accession>
<feature type="compositionally biased region" description="Basic and acidic residues" evidence="1">
    <location>
        <begin position="140"/>
        <end position="149"/>
    </location>
</feature>
<sequence length="469" mass="54083">MFGVLKGRGWFDIINSLWGVWLISLGVFGCEANDGLVLVPFLFIDLALAREVFVWLWFSTTVRVLFGFRGLLTQHGVAVGFGLVWVLQRKWSCCLDIFVTPKRVAFDVLTPSKRGRGRDRSADSVVKLLDYLIEERNEKKEEGREETTKGSRKKMLGRKRVGKEQQHESSKKQKVEEEKESDTIDEYNEAELKKILVIKKDEDIAIDAIPLATKLPVIMDYKLHKVANGSSKRYSSMIRMLQGIDKEDLEALWKIVKTKYSDKRPEDEFKRMLWEDLKVMFEPDKRSDIQKMNIKFKGGLLGLKRLHGFLEVTAAQCDDLLVKLNESKFKAATYKKGLATLEEQIITYKKNEVLFSEEVAVLKRELGCKNYEINVLKSELEKVNPPPHPLIYNRPNKLDLSYSGLDEFKEPEFKGYGPENSKQESNVVCEKESENSKENSDESLVIEQGESEELEWTEVQSTRKRFCDV</sequence>
<comment type="caution">
    <text evidence="3">The sequence shown here is derived from an EMBL/GenBank/DDBJ whole genome shotgun (WGS) entry which is preliminary data.</text>
</comment>
<protein>
    <submittedName>
        <fullName evidence="3">Uncharacterized protein</fullName>
    </submittedName>
</protein>
<feature type="transmembrane region" description="Helical" evidence="2">
    <location>
        <begin position="70"/>
        <end position="87"/>
    </location>
</feature>
<evidence type="ECO:0000313" key="4">
    <source>
        <dbReference type="Proteomes" id="UP001151760"/>
    </source>
</evidence>
<feature type="transmembrane region" description="Helical" evidence="2">
    <location>
        <begin position="35"/>
        <end position="58"/>
    </location>
</feature>
<dbReference type="PROSITE" id="PS51257">
    <property type="entry name" value="PROKAR_LIPOPROTEIN"/>
    <property type="match status" value="1"/>
</dbReference>
<feature type="compositionally biased region" description="Basic residues" evidence="1">
    <location>
        <begin position="150"/>
        <end position="161"/>
    </location>
</feature>
<gene>
    <name evidence="3" type="ORF">Tco_0678954</name>
</gene>
<name>A0ABQ4XHS1_9ASTR</name>
<evidence type="ECO:0000313" key="3">
    <source>
        <dbReference type="EMBL" id="GJS64390.1"/>
    </source>
</evidence>
<keyword evidence="4" id="KW-1185">Reference proteome</keyword>
<reference evidence="3" key="2">
    <citation type="submission" date="2022-01" db="EMBL/GenBank/DDBJ databases">
        <authorList>
            <person name="Yamashiro T."/>
            <person name="Shiraishi A."/>
            <person name="Satake H."/>
            <person name="Nakayama K."/>
        </authorList>
    </citation>
    <scope>NUCLEOTIDE SEQUENCE</scope>
</reference>
<feature type="compositionally biased region" description="Basic and acidic residues" evidence="1">
    <location>
        <begin position="429"/>
        <end position="440"/>
    </location>
</feature>
<keyword evidence="2" id="KW-0812">Transmembrane</keyword>
<reference evidence="3" key="1">
    <citation type="journal article" date="2022" name="Int. J. Mol. Sci.">
        <title>Draft Genome of Tanacetum Coccineum: Genomic Comparison of Closely Related Tanacetum-Family Plants.</title>
        <authorList>
            <person name="Yamashiro T."/>
            <person name="Shiraishi A."/>
            <person name="Nakayama K."/>
            <person name="Satake H."/>
        </authorList>
    </citation>
    <scope>NUCLEOTIDE SEQUENCE</scope>
</reference>
<dbReference type="EMBL" id="BQNB010009500">
    <property type="protein sequence ID" value="GJS64390.1"/>
    <property type="molecule type" value="Genomic_DNA"/>
</dbReference>
<keyword evidence="2" id="KW-1133">Transmembrane helix</keyword>
<feature type="region of interest" description="Disordered" evidence="1">
    <location>
        <begin position="140"/>
        <end position="183"/>
    </location>
</feature>
<evidence type="ECO:0000256" key="1">
    <source>
        <dbReference type="SAM" id="MobiDB-lite"/>
    </source>
</evidence>
<organism evidence="3 4">
    <name type="scientific">Tanacetum coccineum</name>
    <dbReference type="NCBI Taxonomy" id="301880"/>
    <lineage>
        <taxon>Eukaryota</taxon>
        <taxon>Viridiplantae</taxon>
        <taxon>Streptophyta</taxon>
        <taxon>Embryophyta</taxon>
        <taxon>Tracheophyta</taxon>
        <taxon>Spermatophyta</taxon>
        <taxon>Magnoliopsida</taxon>
        <taxon>eudicotyledons</taxon>
        <taxon>Gunneridae</taxon>
        <taxon>Pentapetalae</taxon>
        <taxon>asterids</taxon>
        <taxon>campanulids</taxon>
        <taxon>Asterales</taxon>
        <taxon>Asteraceae</taxon>
        <taxon>Asteroideae</taxon>
        <taxon>Anthemideae</taxon>
        <taxon>Anthemidinae</taxon>
        <taxon>Tanacetum</taxon>
    </lineage>
</organism>
<feature type="region of interest" description="Disordered" evidence="1">
    <location>
        <begin position="411"/>
        <end position="452"/>
    </location>
</feature>
<dbReference type="Proteomes" id="UP001151760">
    <property type="component" value="Unassembled WGS sequence"/>
</dbReference>
<keyword evidence="2" id="KW-0472">Membrane</keyword>
<proteinExistence type="predicted"/>
<feature type="compositionally biased region" description="Basic and acidic residues" evidence="1">
    <location>
        <begin position="162"/>
        <end position="177"/>
    </location>
</feature>
<feature type="transmembrane region" description="Helical" evidence="2">
    <location>
        <begin position="9"/>
        <end position="29"/>
    </location>
</feature>